<feature type="domain" description="Peptidase S59" evidence="13">
    <location>
        <begin position="782"/>
        <end position="922"/>
    </location>
</feature>
<dbReference type="GO" id="GO:0051028">
    <property type="term" value="P:mRNA transport"/>
    <property type="evidence" value="ECO:0007669"/>
    <property type="project" value="UniProtKB-KW"/>
</dbReference>
<dbReference type="EMBL" id="JH431263">
    <property type="status" value="NOT_ANNOTATED_CDS"/>
    <property type="molecule type" value="Genomic_DNA"/>
</dbReference>
<dbReference type="STRING" id="126957.T1IPI4"/>
<dbReference type="GO" id="GO:0044614">
    <property type="term" value="C:nuclear pore cytoplasmic filaments"/>
    <property type="evidence" value="ECO:0007669"/>
    <property type="project" value="TreeGrafter"/>
</dbReference>
<dbReference type="GO" id="GO:0008139">
    <property type="term" value="F:nuclear localization sequence binding"/>
    <property type="evidence" value="ECO:0007669"/>
    <property type="project" value="TreeGrafter"/>
</dbReference>
<evidence type="ECO:0000256" key="9">
    <source>
        <dbReference type="ARBA" id="ARBA00023010"/>
    </source>
</evidence>
<dbReference type="Pfam" id="PF21240">
    <property type="entry name" value="Nup98_GLEBS"/>
    <property type="match status" value="1"/>
</dbReference>
<dbReference type="GO" id="GO:0006606">
    <property type="term" value="P:protein import into nucleus"/>
    <property type="evidence" value="ECO:0007669"/>
    <property type="project" value="TreeGrafter"/>
</dbReference>
<comment type="subcellular location">
    <subcellularLocation>
        <location evidence="2">Nucleus membrane</location>
        <topology evidence="2">Peripheral membrane protein</topology>
        <orientation evidence="2">Nucleoplasmic side</orientation>
    </subcellularLocation>
    <subcellularLocation>
        <location evidence="1">Nucleus</location>
        <location evidence="1">Nuclear pore complex</location>
    </subcellularLocation>
</comment>
<proteinExistence type="inferred from homology"/>
<evidence type="ECO:0000256" key="3">
    <source>
        <dbReference type="ARBA" id="ARBA00008926"/>
    </source>
</evidence>
<dbReference type="GO" id="GO:0000973">
    <property type="term" value="P:post-transcriptional tethering of RNA polymerase II gene DNA at nuclear periphery"/>
    <property type="evidence" value="ECO:0007669"/>
    <property type="project" value="TreeGrafter"/>
</dbReference>
<dbReference type="GO" id="GO:0034398">
    <property type="term" value="P:telomere tethering at nuclear periphery"/>
    <property type="evidence" value="ECO:0007669"/>
    <property type="project" value="TreeGrafter"/>
</dbReference>
<sequence length="1865" mass="203316">MFGNNKPFGGTNTFQSTSFGTASPFGQNTSAFGAAKPLGSGFGGAPFGSAPPNTSIFSGSGTTGGNLFGSNTATTFGQPSTSATGFPVSSFTATPSGGSLFNSTQNATGSSLFQSPSSSAFGAPKSTFGSFGGTNTGNLFGQNQQPASALFNASSTASTGLFSSNTGSFTPAFGGSATGPTGTTIKFNPVNGTDTMIKNGVNSTISIRHQCITVMKEYETKSLEELRMEDYLSNRKGPQQGALGTFGATQPSLFGSSTATPTTGLFQNQNKPLFGGSNTFGTTPNSTSVFGQPMQQQNNTMFGAAKPVTFGTPVATTAGSSFNFNNATGGANIFGSSTANQNKSIFGATTNQPATGGLFGSTMQQPATSFGSTVFGAAPFTTQNQTSIFGNKTGFGATTTAAQSFSFVNQTNTTPSTTTPFGAKPNTGFGAPFGATGSSFGGFNSGTSLFNQNKPAATFGNTGTTGFGAGIGGLGTSGGSIFSANKPGLSLGTGFGTNTNTGFGANTGLNFMSNTGLQNNNVVLGSDQSVAQLAQQQTQAQQQLLALAQSPFGDSPLFRNMMQDLSKREEVLKPTNPTAQRALSKVNLYKISPRPSAKVKPQPLHVTVNGKVSLFDGLDEDDLEDPLVAFVPRKSVKKLNLKPKVLTRVEQPENIVVTGSLFNGSSDEPSVSSNAYKQLKGIDSRSGGDSENKAPLTNSMIPTTDHIAELREFHINRNNNSSPDDTIADLNTKHKKQSSENDDSEKENADQDYSVDESADNDSEPEIVEIEKAHPAGIVLTRSDYYTIPSMNELENMVTSSGDCFVENFTIGRAGYGNVYFFGKTNVAGMNFDEIVHFRKKQIIIYPDNDNKPPLGEGLNKKAQITLDGVWPMDKTTCKNAERLQAMQYQVFLERLTLTKLHAKFIDYRPDTGSWVFQVSHFSKYGLDDSDEDDLPIPPKEAEKSVAAASKVLTPKELVQSRAGLQKSAEKDSTQRNATQLGIEHGFLTKSTPKSIFNGLDHSGFGVADDDDDMMDMSQQSFKKTVETDDSETYEPPSHRLAVAMDINSQKMQVMKASLFADEMSDGEEEIVEDKENMMRSNILMNRNASLPLPSLRKQHDTDGTNSDSFLEQKQLFYRERERAPTPLKRTGICMMDVSRSTPPSCEPELDLSKCLRLPSAPYIPPRFPRTLPAGRLRKAIPFTRSLFFDQQHLIADAACFMGRRFRVGWGPNWTLTQCATDLHHQGKEVGKADAHLFLPFEKTEKFKAKLDSTCYAVSVKKVNVGHINEHKDRLADLEECLAIQFKHSKYAIENGCPIVTASPGVQAVHKLAAHAKEIVNSMSSSHPDYSFMNHFKDVWDLCVSLWGNIHGYDEVVESGNTHAQRMARRKVFTQWLRSVSLHKIQREVEKKKLEKDGHVAAILSHLSGCQTNQACQLAQSGADHRLALLLAQAGGSAEFKRMMQKQLENWEELKADKYISNERLKIFALLAGTLVWPSSIGCINTCENLDWKRALAIHLQYSCSSTASITDALLEYQAAFKGETTDGTYCAPPLPPYLEDHHLVQHEEKLPVYDVCYHLLKLYMKRSHRLERVLCPSAMTANPLDFRLSWLLYQSLLAIGYGHLSETAANNLHTSFAAQLESVGLWCWAVFVIAHISDPKKRFKLITELLTRHIDLKTDSDVEEFLHNQLLIPKDWISLAKASRAAYEGNSRDEAYHLLKAGRWSQSHELVLRYIAPDAIINESYNYLRSFLVELAPLDRSLTIRDWNIGGQVYLDYIHVSQTIEQVKKGEMGTYELEDLQPNVKSLCSRVANIQCRTAKDRLCQAEMAKKTANLLRAVLSLQFGDSIPTRLLVPHLINLPLPEDYAIQELRSFAESNLCEMTA</sequence>
<evidence type="ECO:0000256" key="6">
    <source>
        <dbReference type="ARBA" id="ARBA00022813"/>
    </source>
</evidence>
<dbReference type="PANTHER" id="PTHR23198:SF6">
    <property type="entry name" value="NUCLEAR PORE COMPLEX PROTEIN NUP98-NUP96"/>
    <property type="match status" value="1"/>
</dbReference>
<comment type="similarity">
    <text evidence="3">Belongs to the nucleoporin GLFG family.</text>
</comment>
<dbReference type="InterPro" id="IPR021967">
    <property type="entry name" value="Nup98_C"/>
</dbReference>
<keyword evidence="10" id="KW-0906">Nuclear pore complex</keyword>
<evidence type="ECO:0000256" key="1">
    <source>
        <dbReference type="ARBA" id="ARBA00004567"/>
    </source>
</evidence>
<dbReference type="PhylomeDB" id="T1IPI4"/>
<organism evidence="14 15">
    <name type="scientific">Strigamia maritima</name>
    <name type="common">European centipede</name>
    <name type="synonym">Geophilus maritimus</name>
    <dbReference type="NCBI Taxonomy" id="126957"/>
    <lineage>
        <taxon>Eukaryota</taxon>
        <taxon>Metazoa</taxon>
        <taxon>Ecdysozoa</taxon>
        <taxon>Arthropoda</taxon>
        <taxon>Myriapoda</taxon>
        <taxon>Chilopoda</taxon>
        <taxon>Pleurostigmophora</taxon>
        <taxon>Geophilomorpha</taxon>
        <taxon>Linotaeniidae</taxon>
        <taxon>Strigamia</taxon>
    </lineage>
</organism>
<dbReference type="GO" id="GO:0003723">
    <property type="term" value="F:RNA binding"/>
    <property type="evidence" value="ECO:0007669"/>
    <property type="project" value="TreeGrafter"/>
</dbReference>
<evidence type="ECO:0000256" key="11">
    <source>
        <dbReference type="ARBA" id="ARBA00023242"/>
    </source>
</evidence>
<dbReference type="Gene3D" id="1.25.40.690">
    <property type="match status" value="1"/>
</dbReference>
<dbReference type="PROSITE" id="PS51434">
    <property type="entry name" value="NUP_C"/>
    <property type="match status" value="1"/>
</dbReference>
<evidence type="ECO:0000256" key="8">
    <source>
        <dbReference type="ARBA" id="ARBA00022927"/>
    </source>
</evidence>
<dbReference type="OMA" id="PMGKGLN"/>
<dbReference type="GO" id="GO:0006405">
    <property type="term" value="P:RNA export from nucleus"/>
    <property type="evidence" value="ECO:0007669"/>
    <property type="project" value="TreeGrafter"/>
</dbReference>
<dbReference type="Gene3D" id="3.30.1610.10">
    <property type="entry name" value="Peptidase S59, nucleoporin"/>
    <property type="match status" value="1"/>
</dbReference>
<name>T1IPI4_STRMM</name>
<feature type="compositionally biased region" description="Basic and acidic residues" evidence="12">
    <location>
        <begin position="680"/>
        <end position="692"/>
    </location>
</feature>
<dbReference type="InterPro" id="IPR036903">
    <property type="entry name" value="Nup98_auto-Pept-S59_dom_sf"/>
</dbReference>
<keyword evidence="11" id="KW-0539">Nucleus</keyword>
<evidence type="ECO:0000256" key="5">
    <source>
        <dbReference type="ARBA" id="ARBA00022448"/>
    </source>
</evidence>
<dbReference type="Pfam" id="PF04096">
    <property type="entry name" value="Nucleoporin2"/>
    <property type="match status" value="1"/>
</dbReference>
<dbReference type="InterPro" id="IPR037665">
    <property type="entry name" value="Nucleoporin_S59-like"/>
</dbReference>
<protein>
    <recommendedName>
        <fullName evidence="4">Nuclear pore complex protein Nup98-Nup96</fullName>
    </recommendedName>
</protein>
<reference evidence="15" key="1">
    <citation type="submission" date="2011-05" db="EMBL/GenBank/DDBJ databases">
        <authorList>
            <person name="Richards S.R."/>
            <person name="Qu J."/>
            <person name="Jiang H."/>
            <person name="Jhangiani S.N."/>
            <person name="Agravi P."/>
            <person name="Goodspeed R."/>
            <person name="Gross S."/>
            <person name="Mandapat C."/>
            <person name="Jackson L."/>
            <person name="Mathew T."/>
            <person name="Pu L."/>
            <person name="Thornton R."/>
            <person name="Saada N."/>
            <person name="Wilczek-Boney K.B."/>
            <person name="Lee S."/>
            <person name="Kovar C."/>
            <person name="Wu Y."/>
            <person name="Scherer S.E."/>
            <person name="Worley K.C."/>
            <person name="Muzny D.M."/>
            <person name="Gibbs R."/>
        </authorList>
    </citation>
    <scope>NUCLEOTIDE SEQUENCE</scope>
    <source>
        <strain evidence="15">Brora</strain>
    </source>
</reference>
<evidence type="ECO:0000256" key="4">
    <source>
        <dbReference type="ARBA" id="ARBA00013472"/>
    </source>
</evidence>
<dbReference type="HOGENOM" id="CLU_002330_1_0_1"/>
<dbReference type="Proteomes" id="UP000014500">
    <property type="component" value="Unassembled WGS sequence"/>
</dbReference>
<dbReference type="eggNOG" id="KOG0845">
    <property type="taxonomic scope" value="Eukaryota"/>
</dbReference>
<keyword evidence="9" id="KW-0811">Translocation</keyword>
<keyword evidence="5" id="KW-0813">Transport</keyword>
<evidence type="ECO:0000256" key="2">
    <source>
        <dbReference type="ARBA" id="ARBA00004620"/>
    </source>
</evidence>
<dbReference type="FunFam" id="1.10.10.2360:FF:000001">
    <property type="entry name" value="Nuclear pore complex protein Nup98-Nup96"/>
    <property type="match status" value="1"/>
</dbReference>
<keyword evidence="8" id="KW-0653">Protein transport</keyword>
<accession>T1IPI4</accession>
<dbReference type="GO" id="GO:0017056">
    <property type="term" value="F:structural constituent of nuclear pore"/>
    <property type="evidence" value="ECO:0007669"/>
    <property type="project" value="InterPro"/>
</dbReference>
<evidence type="ECO:0000256" key="7">
    <source>
        <dbReference type="ARBA" id="ARBA00022816"/>
    </source>
</evidence>
<dbReference type="InterPro" id="IPR007230">
    <property type="entry name" value="Nup98_auto-Pept-S59_dom"/>
</dbReference>
<dbReference type="SUPFAM" id="SSF82215">
    <property type="entry name" value="C-terminal autoproteolytic domain of nucleoporin nup98"/>
    <property type="match status" value="1"/>
</dbReference>
<keyword evidence="6" id="KW-0068">Autocatalytic cleavage</keyword>
<evidence type="ECO:0000313" key="14">
    <source>
        <dbReference type="EnsemblMetazoa" id="SMAR002936-PA"/>
    </source>
</evidence>
<dbReference type="EnsemblMetazoa" id="SMAR002936-RA">
    <property type="protein sequence ID" value="SMAR002936-PA"/>
    <property type="gene ID" value="SMAR002936"/>
</dbReference>
<evidence type="ECO:0000313" key="15">
    <source>
        <dbReference type="Proteomes" id="UP000014500"/>
    </source>
</evidence>
<evidence type="ECO:0000256" key="10">
    <source>
        <dbReference type="ARBA" id="ARBA00023132"/>
    </source>
</evidence>
<dbReference type="Pfam" id="PF12110">
    <property type="entry name" value="Nup96"/>
    <property type="match status" value="1"/>
</dbReference>
<feature type="region of interest" description="Disordered" evidence="12">
    <location>
        <begin position="680"/>
        <end position="702"/>
    </location>
</feature>
<dbReference type="PANTHER" id="PTHR23198">
    <property type="entry name" value="NUCLEOPORIN"/>
    <property type="match status" value="1"/>
</dbReference>
<feature type="region of interest" description="Disordered" evidence="12">
    <location>
        <begin position="716"/>
        <end position="763"/>
    </location>
</feature>
<dbReference type="Gene3D" id="1.10.10.2360">
    <property type="match status" value="1"/>
</dbReference>
<keyword evidence="7" id="KW-0509">mRNA transport</keyword>
<feature type="compositionally biased region" description="Acidic residues" evidence="12">
    <location>
        <begin position="753"/>
        <end position="763"/>
    </location>
</feature>
<evidence type="ECO:0000259" key="13">
    <source>
        <dbReference type="PROSITE" id="PS51434"/>
    </source>
</evidence>
<keyword evidence="15" id="KW-1185">Reference proteome</keyword>
<evidence type="ECO:0000256" key="12">
    <source>
        <dbReference type="SAM" id="MobiDB-lite"/>
    </source>
</evidence>
<dbReference type="GO" id="GO:0031965">
    <property type="term" value="C:nuclear membrane"/>
    <property type="evidence" value="ECO:0007669"/>
    <property type="project" value="UniProtKB-SubCell"/>
</dbReference>
<reference evidence="14" key="2">
    <citation type="submission" date="2015-02" db="UniProtKB">
        <authorList>
            <consortium name="EnsemblMetazoa"/>
        </authorList>
    </citation>
    <scope>IDENTIFICATION</scope>
</reference>